<dbReference type="EMBL" id="BQNB010010360">
    <property type="protein sequence ID" value="GJS76226.1"/>
    <property type="molecule type" value="Genomic_DNA"/>
</dbReference>
<gene>
    <name evidence="1" type="ORF">Tco_0726107</name>
</gene>
<reference evidence="1" key="1">
    <citation type="journal article" date="2022" name="Int. J. Mol. Sci.">
        <title>Draft Genome of Tanacetum Coccineum: Genomic Comparison of Closely Related Tanacetum-Family Plants.</title>
        <authorList>
            <person name="Yamashiro T."/>
            <person name="Shiraishi A."/>
            <person name="Nakayama K."/>
            <person name="Satake H."/>
        </authorList>
    </citation>
    <scope>NUCLEOTIDE SEQUENCE</scope>
</reference>
<comment type="caution">
    <text evidence="1">The sequence shown here is derived from an EMBL/GenBank/DDBJ whole genome shotgun (WGS) entry which is preliminary data.</text>
</comment>
<name>A0ABQ4YFP9_9ASTR</name>
<protein>
    <submittedName>
        <fullName evidence="1">Uncharacterized protein</fullName>
    </submittedName>
</protein>
<dbReference type="Proteomes" id="UP001151760">
    <property type="component" value="Unassembled WGS sequence"/>
</dbReference>
<organism evidence="1 2">
    <name type="scientific">Tanacetum coccineum</name>
    <dbReference type="NCBI Taxonomy" id="301880"/>
    <lineage>
        <taxon>Eukaryota</taxon>
        <taxon>Viridiplantae</taxon>
        <taxon>Streptophyta</taxon>
        <taxon>Embryophyta</taxon>
        <taxon>Tracheophyta</taxon>
        <taxon>Spermatophyta</taxon>
        <taxon>Magnoliopsida</taxon>
        <taxon>eudicotyledons</taxon>
        <taxon>Gunneridae</taxon>
        <taxon>Pentapetalae</taxon>
        <taxon>asterids</taxon>
        <taxon>campanulids</taxon>
        <taxon>Asterales</taxon>
        <taxon>Asteraceae</taxon>
        <taxon>Asteroideae</taxon>
        <taxon>Anthemideae</taxon>
        <taxon>Anthemidinae</taxon>
        <taxon>Tanacetum</taxon>
    </lineage>
</organism>
<evidence type="ECO:0000313" key="1">
    <source>
        <dbReference type="EMBL" id="GJS76226.1"/>
    </source>
</evidence>
<proteinExistence type="predicted"/>
<keyword evidence="2" id="KW-1185">Reference proteome</keyword>
<sequence length="119" mass="13190">MVAPTIHVVVDSPEGNFRDTIDIGVDVIHPVPVALVVFPTATVVMTLAQHGEAIRGIQEHLLGVPIHEELTTLRYRVDIVEAKNGSLRAMIRTMEAVETVTRNHERLARIEIKRQLASV</sequence>
<reference evidence="1" key="2">
    <citation type="submission" date="2022-01" db="EMBL/GenBank/DDBJ databases">
        <authorList>
            <person name="Yamashiro T."/>
            <person name="Shiraishi A."/>
            <person name="Satake H."/>
            <person name="Nakayama K."/>
        </authorList>
    </citation>
    <scope>NUCLEOTIDE SEQUENCE</scope>
</reference>
<evidence type="ECO:0000313" key="2">
    <source>
        <dbReference type="Proteomes" id="UP001151760"/>
    </source>
</evidence>
<accession>A0ABQ4YFP9</accession>